<dbReference type="InterPro" id="IPR004841">
    <property type="entry name" value="AA-permease/SLC12A_dom"/>
</dbReference>
<dbReference type="GeneID" id="55969047"/>
<evidence type="ECO:0000259" key="9">
    <source>
        <dbReference type="Pfam" id="PF00324"/>
    </source>
</evidence>
<comment type="subcellular location">
    <subcellularLocation>
        <location evidence="1">Membrane</location>
        <topology evidence="1">Multi-pass membrane protein</topology>
    </subcellularLocation>
</comment>
<dbReference type="GO" id="GO:0055064">
    <property type="term" value="P:chloride ion homeostasis"/>
    <property type="evidence" value="ECO:0007669"/>
    <property type="project" value="TreeGrafter"/>
</dbReference>
<keyword evidence="3" id="KW-0813">Transport</keyword>
<evidence type="ECO:0000313" key="11">
    <source>
        <dbReference type="EMBL" id="KAF4120813.1"/>
    </source>
</evidence>
<dbReference type="Pfam" id="PF00324">
    <property type="entry name" value="AA_permease"/>
    <property type="match status" value="1"/>
</dbReference>
<feature type="compositionally biased region" description="Low complexity" evidence="7">
    <location>
        <begin position="1163"/>
        <end position="1176"/>
    </location>
</feature>
<keyword evidence="5 8" id="KW-1133">Transmembrane helix</keyword>
<feature type="region of interest" description="Disordered" evidence="7">
    <location>
        <begin position="1204"/>
        <end position="1228"/>
    </location>
</feature>
<gene>
    <name evidence="11" type="ORF">GMORB2_2817</name>
</gene>
<feature type="transmembrane region" description="Helical" evidence="8">
    <location>
        <begin position="263"/>
        <end position="283"/>
    </location>
</feature>
<evidence type="ECO:0000256" key="3">
    <source>
        <dbReference type="ARBA" id="ARBA00022448"/>
    </source>
</evidence>
<feature type="compositionally biased region" description="Acidic residues" evidence="7">
    <location>
        <begin position="920"/>
        <end position="934"/>
    </location>
</feature>
<feature type="domain" description="Amino acid permease/ SLC12A" evidence="9">
    <location>
        <begin position="33"/>
        <end position="492"/>
    </location>
</feature>
<feature type="domain" description="SLC12A transporter C-terminal" evidence="10">
    <location>
        <begin position="505"/>
        <end position="592"/>
    </location>
</feature>
<dbReference type="Gene3D" id="1.20.1740.10">
    <property type="entry name" value="Amino acid/polyamine transporter I"/>
    <property type="match status" value="1"/>
</dbReference>
<evidence type="ECO:0000256" key="2">
    <source>
        <dbReference type="ARBA" id="ARBA00010593"/>
    </source>
</evidence>
<dbReference type="Proteomes" id="UP000749293">
    <property type="component" value="Unassembled WGS sequence"/>
</dbReference>
<feature type="transmembrane region" description="Helical" evidence="8">
    <location>
        <begin position="101"/>
        <end position="119"/>
    </location>
</feature>
<feature type="transmembrane region" description="Helical" evidence="8">
    <location>
        <begin position="54"/>
        <end position="80"/>
    </location>
</feature>
<keyword evidence="12" id="KW-1185">Reference proteome</keyword>
<feature type="compositionally biased region" description="Polar residues" evidence="7">
    <location>
        <begin position="1213"/>
        <end position="1228"/>
    </location>
</feature>
<evidence type="ECO:0000256" key="6">
    <source>
        <dbReference type="ARBA" id="ARBA00023136"/>
    </source>
</evidence>
<dbReference type="GO" id="GO:0005774">
    <property type="term" value="C:vacuolar membrane"/>
    <property type="evidence" value="ECO:0007669"/>
    <property type="project" value="TreeGrafter"/>
</dbReference>
<feature type="transmembrane region" description="Helical" evidence="8">
    <location>
        <begin position="172"/>
        <end position="193"/>
    </location>
</feature>
<feature type="transmembrane region" description="Helical" evidence="8">
    <location>
        <begin position="379"/>
        <end position="402"/>
    </location>
</feature>
<evidence type="ECO:0000256" key="7">
    <source>
        <dbReference type="SAM" id="MobiDB-lite"/>
    </source>
</evidence>
<evidence type="ECO:0000259" key="10">
    <source>
        <dbReference type="Pfam" id="PF03522"/>
    </source>
</evidence>
<feature type="compositionally biased region" description="Basic and acidic residues" evidence="7">
    <location>
        <begin position="1138"/>
        <end position="1157"/>
    </location>
</feature>
<dbReference type="EMBL" id="JAANYQ010000015">
    <property type="protein sequence ID" value="KAF4120813.1"/>
    <property type="molecule type" value="Genomic_DNA"/>
</dbReference>
<dbReference type="GO" id="GO:0055075">
    <property type="term" value="P:potassium ion homeostasis"/>
    <property type="evidence" value="ECO:0007669"/>
    <property type="project" value="TreeGrafter"/>
</dbReference>
<dbReference type="GO" id="GO:0006884">
    <property type="term" value="P:cell volume homeostasis"/>
    <property type="evidence" value="ECO:0007669"/>
    <property type="project" value="TreeGrafter"/>
</dbReference>
<dbReference type="FunFam" id="1.20.1740.10:FF:000013">
    <property type="entry name" value="Solute carrier family 12 member"/>
    <property type="match status" value="1"/>
</dbReference>
<feature type="transmembrane region" description="Helical" evidence="8">
    <location>
        <begin position="414"/>
        <end position="434"/>
    </location>
</feature>
<protein>
    <submittedName>
        <fullName evidence="11">Solute carrier family 12 (Potassium/chloride transporters), member 9</fullName>
    </submittedName>
</protein>
<accession>A0A9P5CYU1</accession>
<dbReference type="RefSeq" id="XP_035319465.1">
    <property type="nucleotide sequence ID" value="XM_035464795.1"/>
</dbReference>
<feature type="region of interest" description="Disordered" evidence="7">
    <location>
        <begin position="998"/>
        <end position="1192"/>
    </location>
</feature>
<comment type="caution">
    <text evidence="11">The sequence shown here is derived from an EMBL/GenBank/DDBJ whole genome shotgun (WGS) entry which is preliminary data.</text>
</comment>
<feature type="transmembrane region" description="Helical" evidence="8">
    <location>
        <begin position="27"/>
        <end position="48"/>
    </location>
</feature>
<feature type="region of interest" description="Disordered" evidence="7">
    <location>
        <begin position="903"/>
        <end position="986"/>
    </location>
</feature>
<keyword evidence="4 8" id="KW-0812">Transmembrane</keyword>
<dbReference type="OrthoDB" id="2020542at2759"/>
<dbReference type="PANTHER" id="PTHR11827:SF72">
    <property type="entry name" value="GH08340P"/>
    <property type="match status" value="1"/>
</dbReference>
<feature type="transmembrane region" description="Helical" evidence="8">
    <location>
        <begin position="232"/>
        <end position="251"/>
    </location>
</feature>
<dbReference type="PANTHER" id="PTHR11827">
    <property type="entry name" value="SOLUTE CARRIER FAMILY 12, CATION COTRANSPORTERS"/>
    <property type="match status" value="1"/>
</dbReference>
<evidence type="ECO:0000256" key="8">
    <source>
        <dbReference type="SAM" id="Phobius"/>
    </source>
</evidence>
<reference evidence="11" key="1">
    <citation type="submission" date="2020-03" db="EMBL/GenBank/DDBJ databases">
        <title>Site-based positive gene gene selection in Geosmithia morbida across the United States reveals a broad range of putative effectors and factors for local host and environmental adapation.</title>
        <authorList>
            <person name="Onufrak A."/>
            <person name="Murdoch R.W."/>
            <person name="Gazis R."/>
            <person name="Huff M."/>
            <person name="Staton M."/>
            <person name="Klingeman W."/>
            <person name="Hadziabdic D."/>
        </authorList>
    </citation>
    <scope>NUCLEOTIDE SEQUENCE</scope>
    <source>
        <strain evidence="11">1262</strain>
    </source>
</reference>
<evidence type="ECO:0000256" key="4">
    <source>
        <dbReference type="ARBA" id="ARBA00022692"/>
    </source>
</evidence>
<feature type="domain" description="SLC12A transporter C-terminal" evidence="10">
    <location>
        <begin position="1241"/>
        <end position="1307"/>
    </location>
</feature>
<keyword evidence="6 8" id="KW-0472">Membrane</keyword>
<dbReference type="GO" id="GO:0015379">
    <property type="term" value="F:potassium:chloride symporter activity"/>
    <property type="evidence" value="ECO:0007669"/>
    <property type="project" value="TreeGrafter"/>
</dbReference>
<dbReference type="InterPro" id="IPR018491">
    <property type="entry name" value="SLC12_C"/>
</dbReference>
<feature type="transmembrane region" description="Helical" evidence="8">
    <location>
        <begin position="355"/>
        <end position="373"/>
    </location>
</feature>
<dbReference type="GO" id="GO:0034486">
    <property type="term" value="P:vacuolar transmembrane transport"/>
    <property type="evidence" value="ECO:0007669"/>
    <property type="project" value="TreeGrafter"/>
</dbReference>
<evidence type="ECO:0000256" key="5">
    <source>
        <dbReference type="ARBA" id="ARBA00022989"/>
    </source>
</evidence>
<sequence>MEPSPDVSGQADAADHKKGGKLGTLTGVYIPVCLSILSILMFLRFGFILGRVGFLGILGLLLVAYSIEFLTIFSLSAIASNGEVKGGGPYYLISRSLGPEFGGSIGILFYIASVLNAALNVVGLIDCIRLNVGEGFPQGYWVGYGLQTAALLACTALCLLSSSMFTRASNSLLAILSLAVISIPASAIFLTPFNDEKIGLHFTGLSLETLAENFLPIPDTVYYTGFDTFRDLFGILFPATAGILAGASVSNDLKNPSRSIPKGTLWATLTTLIVYFVVALSMAASTTRASLLGNPNVIPLTNFSQSVIFAGECAVTCFSALMGLKSSTGLFRALAKDKLLPGLSVFGKGAGRRDFPFASLFITYAIAQVALLADLNQIATLISMGFQMTFFVLNLACFLLKIGGAPNFRPNFKFFNWQTACLGSLSSAAAMFFIDETNASLAICCLVFLFLLIHYLCPPKRWGDVSQNLIYHQVRKYLLRLRPEHIKFWRPHIILLINDPRKQTRLIQFCNSLKKGSLYILGHVIVTDDFNAGVYEARLQQQAWTNYISESSRIKAFMQLTMSPSLTWGVRNLILSAGLGGMRPNVAVLGFYNMDDLRKSNYRFVIPDIPTSPAMKMRNPPPKADMKRPMRRRVDTSARLIEGVLPTDVIKTEGMMKPTEYMTILEDLTLRHRMNVAVGYGFEGLETPHSDDNSKKYIDLWPIQMSAEVMSGGKNVLTTNFDTYTLILQLGHILHSVHNWRKVYTLRVMVFVEYENEVNEESARVRVLLEKLRIDAQVVVFWLASGHLNTYELIINGSSHDMDWDIIVNEALRDEEWWDDLQMFRGDDGHMSPSQERTHLAHIIDSTSGRRGVYNPHEELTSFRDHLDSTYLGHSQYRPNMAMLTRLGVNVGMHTHHLIDSVLKKPDSGIDPNDATVSSSDDESTPDGDDDEDERVLGNPRQPLLPAGWKQPGSDYEYSSENTRRRRRSRLPLGEMSASKYGSMSTSQTLAELGGMQQIPGADDEKTPKAFIGSGAGGGGDAGSQTPLPSLGKLSVSDPFAAYRARSMSPERARVTGTAGSAHRPGISRQSSGVRFSSRPVPETTVTTEGDDSRIAFAESGTTAPKVDRPHPSRQSSYNRGGFSSRPVPETKITGGDDATRTIKFADEPIYRSESAARRSASHSRQASRQPSRQGSVNISRQGSTVDMMGSEGDVNVSIPELLDSYRHGGSDGEQQQHTQPEGGSTYSTQSLALSFNDLPRRAQHLILNELMRQNSGDAAVIMTTLPVPSEQTSTDEADTMGYLSDVEVLCNELPPTLMVLSNSMTVTVSL</sequence>
<proteinExistence type="inferred from homology"/>
<name>A0A9P5CYU1_9HYPO</name>
<organism evidence="11 12">
    <name type="scientific">Geosmithia morbida</name>
    <dbReference type="NCBI Taxonomy" id="1094350"/>
    <lineage>
        <taxon>Eukaryota</taxon>
        <taxon>Fungi</taxon>
        <taxon>Dikarya</taxon>
        <taxon>Ascomycota</taxon>
        <taxon>Pezizomycotina</taxon>
        <taxon>Sordariomycetes</taxon>
        <taxon>Hypocreomycetidae</taxon>
        <taxon>Hypocreales</taxon>
        <taxon>Bionectriaceae</taxon>
        <taxon>Geosmithia</taxon>
    </lineage>
</organism>
<comment type="similarity">
    <text evidence="2">Belongs to the SLC12A transporter family.</text>
</comment>
<dbReference type="InterPro" id="IPR004842">
    <property type="entry name" value="SLC12A_fam"/>
</dbReference>
<evidence type="ECO:0000313" key="12">
    <source>
        <dbReference type="Proteomes" id="UP000749293"/>
    </source>
</evidence>
<feature type="transmembrane region" description="Helical" evidence="8">
    <location>
        <begin position="440"/>
        <end position="457"/>
    </location>
</feature>
<dbReference type="Pfam" id="PF03522">
    <property type="entry name" value="SLC12"/>
    <property type="match status" value="2"/>
</dbReference>
<feature type="transmembrane region" description="Helical" evidence="8">
    <location>
        <begin position="139"/>
        <end position="160"/>
    </location>
</feature>
<evidence type="ECO:0000256" key="1">
    <source>
        <dbReference type="ARBA" id="ARBA00004141"/>
    </source>
</evidence>